<comment type="subcellular location">
    <subcellularLocation>
        <location evidence="1">Cell inner membrane</location>
    </subcellularLocation>
</comment>
<keyword evidence="4" id="KW-0808">Transferase</keyword>
<keyword evidence="3" id="KW-0997">Cell inner membrane</keyword>
<organism evidence="8">
    <name type="scientific">marine sediment metagenome</name>
    <dbReference type="NCBI Taxonomy" id="412755"/>
    <lineage>
        <taxon>unclassified sequences</taxon>
        <taxon>metagenomes</taxon>
        <taxon>ecological metagenomes</taxon>
    </lineage>
</organism>
<evidence type="ECO:0000256" key="6">
    <source>
        <dbReference type="ARBA" id="ARBA00023315"/>
    </source>
</evidence>
<dbReference type="Pfam" id="PF03279">
    <property type="entry name" value="Lip_A_acyltrans"/>
    <property type="match status" value="1"/>
</dbReference>
<feature type="non-terminal residue" evidence="8">
    <location>
        <position position="1"/>
    </location>
</feature>
<dbReference type="EMBL" id="BART01017944">
    <property type="protein sequence ID" value="GAG83948.1"/>
    <property type="molecule type" value="Genomic_DNA"/>
</dbReference>
<evidence type="ECO:0000313" key="8">
    <source>
        <dbReference type="EMBL" id="GAG83948.1"/>
    </source>
</evidence>
<feature type="transmembrane region" description="Helical" evidence="7">
    <location>
        <begin position="35"/>
        <end position="55"/>
    </location>
</feature>
<sequence length="122" mass="13706">ESGGVVSLTGDLVWKKDQRTIPVKFLGQEILLPEAPHLFALLSGAPLFIFFAFRIGKTKYRFTMSEPIYLAAASRKERVGAVQRSAQKYADILEATLRNHPLQWYHFRPLLKPVPTKPAAGN</sequence>
<keyword evidence="2" id="KW-1003">Cell membrane</keyword>
<dbReference type="InterPro" id="IPR004960">
    <property type="entry name" value="LipA_acyltrans"/>
</dbReference>
<evidence type="ECO:0008006" key="9">
    <source>
        <dbReference type="Google" id="ProtNLM"/>
    </source>
</evidence>
<proteinExistence type="predicted"/>
<dbReference type="GO" id="GO:0005886">
    <property type="term" value="C:plasma membrane"/>
    <property type="evidence" value="ECO:0007669"/>
    <property type="project" value="UniProtKB-SubCell"/>
</dbReference>
<evidence type="ECO:0000256" key="2">
    <source>
        <dbReference type="ARBA" id="ARBA00022475"/>
    </source>
</evidence>
<dbReference type="GO" id="GO:0008610">
    <property type="term" value="P:lipid biosynthetic process"/>
    <property type="evidence" value="ECO:0007669"/>
    <property type="project" value="UniProtKB-ARBA"/>
</dbReference>
<accession>X1BIP7</accession>
<comment type="caution">
    <text evidence="8">The sequence shown here is derived from an EMBL/GenBank/DDBJ whole genome shotgun (WGS) entry which is preliminary data.</text>
</comment>
<evidence type="ECO:0000256" key="7">
    <source>
        <dbReference type="SAM" id="Phobius"/>
    </source>
</evidence>
<gene>
    <name evidence="8" type="ORF">S01H4_33987</name>
</gene>
<dbReference type="AlphaFoldDB" id="X1BIP7"/>
<dbReference type="GO" id="GO:0016746">
    <property type="term" value="F:acyltransferase activity"/>
    <property type="evidence" value="ECO:0007669"/>
    <property type="project" value="UniProtKB-KW"/>
</dbReference>
<name>X1BIP7_9ZZZZ</name>
<evidence type="ECO:0000256" key="3">
    <source>
        <dbReference type="ARBA" id="ARBA00022519"/>
    </source>
</evidence>
<protein>
    <recommendedName>
        <fullName evidence="9">Lipid A biosynthesis acyltransferase</fullName>
    </recommendedName>
</protein>
<keyword evidence="7" id="KW-0812">Transmembrane</keyword>
<keyword evidence="5 7" id="KW-0472">Membrane</keyword>
<evidence type="ECO:0000256" key="4">
    <source>
        <dbReference type="ARBA" id="ARBA00022679"/>
    </source>
</evidence>
<keyword evidence="7" id="KW-1133">Transmembrane helix</keyword>
<reference evidence="8" key="1">
    <citation type="journal article" date="2014" name="Front. Microbiol.">
        <title>High frequency of phylogenetically diverse reductive dehalogenase-homologous genes in deep subseafloor sedimentary metagenomes.</title>
        <authorList>
            <person name="Kawai M."/>
            <person name="Futagami T."/>
            <person name="Toyoda A."/>
            <person name="Takaki Y."/>
            <person name="Nishi S."/>
            <person name="Hori S."/>
            <person name="Arai W."/>
            <person name="Tsubouchi T."/>
            <person name="Morono Y."/>
            <person name="Uchiyama I."/>
            <person name="Ito T."/>
            <person name="Fujiyama A."/>
            <person name="Inagaki F."/>
            <person name="Takami H."/>
        </authorList>
    </citation>
    <scope>NUCLEOTIDE SEQUENCE</scope>
    <source>
        <strain evidence="8">Expedition CK06-06</strain>
    </source>
</reference>
<evidence type="ECO:0000256" key="5">
    <source>
        <dbReference type="ARBA" id="ARBA00023136"/>
    </source>
</evidence>
<dbReference type="GO" id="GO:1901137">
    <property type="term" value="P:carbohydrate derivative biosynthetic process"/>
    <property type="evidence" value="ECO:0007669"/>
    <property type="project" value="UniProtKB-ARBA"/>
</dbReference>
<evidence type="ECO:0000256" key="1">
    <source>
        <dbReference type="ARBA" id="ARBA00004533"/>
    </source>
</evidence>
<keyword evidence="6" id="KW-0012">Acyltransferase</keyword>